<dbReference type="SUPFAM" id="SSF50044">
    <property type="entry name" value="SH3-domain"/>
    <property type="match status" value="1"/>
</dbReference>
<feature type="domain" description="SH3" evidence="8">
    <location>
        <begin position="367"/>
        <end position="428"/>
    </location>
</feature>
<evidence type="ECO:0000256" key="2">
    <source>
        <dbReference type="ARBA" id="ARBA00005864"/>
    </source>
</evidence>
<dbReference type="EnsemblMetazoa" id="G20505.12">
    <property type="protein sequence ID" value="G20505.12:cds"/>
    <property type="gene ID" value="G20505"/>
</dbReference>
<evidence type="ECO:0000259" key="8">
    <source>
        <dbReference type="PROSITE" id="PS50002"/>
    </source>
</evidence>
<dbReference type="InterPro" id="IPR037781">
    <property type="entry name" value="SKAP_fam"/>
</dbReference>
<feature type="compositionally biased region" description="Acidic residues" evidence="7">
    <location>
        <begin position="219"/>
        <end position="251"/>
    </location>
</feature>
<dbReference type="PRINTS" id="PR01217">
    <property type="entry name" value="PRICHEXTENSN"/>
</dbReference>
<dbReference type="Gene3D" id="2.30.29.30">
    <property type="entry name" value="Pleckstrin-homology domain (PH domain)/Phosphotyrosine-binding domain (PTB)"/>
    <property type="match status" value="1"/>
</dbReference>
<feature type="domain" description="PH" evidence="9">
    <location>
        <begin position="103"/>
        <end position="210"/>
    </location>
</feature>
<evidence type="ECO:0000256" key="6">
    <source>
        <dbReference type="PROSITE-ProRule" id="PRU00192"/>
    </source>
</evidence>
<evidence type="ECO:0000256" key="5">
    <source>
        <dbReference type="ARBA" id="ARBA00022553"/>
    </source>
</evidence>
<evidence type="ECO:0000256" key="4">
    <source>
        <dbReference type="ARBA" id="ARBA00022490"/>
    </source>
</evidence>
<organism evidence="10 11">
    <name type="scientific">Magallana gigas</name>
    <name type="common">Pacific oyster</name>
    <name type="synonym">Crassostrea gigas</name>
    <dbReference type="NCBI Taxonomy" id="29159"/>
    <lineage>
        <taxon>Eukaryota</taxon>
        <taxon>Metazoa</taxon>
        <taxon>Spiralia</taxon>
        <taxon>Lophotrochozoa</taxon>
        <taxon>Mollusca</taxon>
        <taxon>Bivalvia</taxon>
        <taxon>Autobranchia</taxon>
        <taxon>Pteriomorphia</taxon>
        <taxon>Ostreida</taxon>
        <taxon>Ostreoidea</taxon>
        <taxon>Ostreidae</taxon>
        <taxon>Magallana</taxon>
    </lineage>
</organism>
<keyword evidence="4" id="KW-0963">Cytoplasm</keyword>
<dbReference type="OMA" id="ASDRCDK"/>
<dbReference type="OrthoDB" id="243840at2759"/>
<comment type="subcellular location">
    <subcellularLocation>
        <location evidence="1">Cytoplasm</location>
    </subcellularLocation>
</comment>
<dbReference type="Pfam" id="PF00169">
    <property type="entry name" value="PH"/>
    <property type="match status" value="1"/>
</dbReference>
<evidence type="ECO:0000256" key="3">
    <source>
        <dbReference type="ARBA" id="ARBA00022443"/>
    </source>
</evidence>
<dbReference type="Gene3D" id="2.30.30.40">
    <property type="entry name" value="SH3 Domains"/>
    <property type="match status" value="1"/>
</dbReference>
<proteinExistence type="inferred from homology"/>
<evidence type="ECO:0000313" key="10">
    <source>
        <dbReference type="EnsemblMetazoa" id="G20505.1:cds"/>
    </source>
</evidence>
<feature type="compositionally biased region" description="Pro residues" evidence="7">
    <location>
        <begin position="326"/>
        <end position="347"/>
    </location>
</feature>
<reference evidence="10" key="1">
    <citation type="submission" date="2022-08" db="UniProtKB">
        <authorList>
            <consortium name="EnsemblMetazoa"/>
        </authorList>
    </citation>
    <scope>IDENTIFICATION</scope>
    <source>
        <strain evidence="10">05x7-T-G4-1.051#20</strain>
    </source>
</reference>
<dbReference type="InterPro" id="IPR001452">
    <property type="entry name" value="SH3_domain"/>
</dbReference>
<dbReference type="InterPro" id="IPR011993">
    <property type="entry name" value="PH-like_dom_sf"/>
</dbReference>
<dbReference type="Pfam" id="PF07653">
    <property type="entry name" value="SH3_2"/>
    <property type="match status" value="1"/>
</dbReference>
<sequence>MTSFHESIKEFISEVEKFLVETIKKEALSKTSKEHKQTILDKIGRLREEFPQFTPDKQSEDTKSADQSFTDESSRTGGSSNADDEDQYGDSNIPAIPAQDLTDTIKCGFLEKKQRKGGLFGGPKLQKRWCAIKHNIFYYYESAKERKQHGAFYLNGYYLEAAPEAVDKKDSARRELSFQLVCPAKRTYQFVALSKEDYDDWKVAISKGALSSSSRDNILNDDEPGEVYEDVGAGDDAVVEEVYDDTLDEPEPSPKPVVKALPSIPRPPPPSIPTEPTCDEIYDDTANPDDDIQEEYDDCVTAVPPPPPPTPGRSLPEIPGSRKPLPSVPPTPPPSIPKPLPNIPPPEVPKESKPDASSEPQIPPDQDYENMFLGKWNCKADRSNELGFNKGDKLYIISREFDDKSWWVAELNGKFGLVPKNYLTPAYELAR</sequence>
<dbReference type="PANTHER" id="PTHR15129">
    <property type="entry name" value="SRC-ASSOCIATED ADAPTOR PROTEIN"/>
    <property type="match status" value="1"/>
</dbReference>
<dbReference type="EnsemblMetazoa" id="G20505.1">
    <property type="protein sequence ID" value="G20505.1:cds"/>
    <property type="gene ID" value="G20505"/>
</dbReference>
<dbReference type="PANTHER" id="PTHR15129:SF0">
    <property type="entry name" value="SH3 DOMAIN-CONTAINING PROTEIN"/>
    <property type="match status" value="1"/>
</dbReference>
<dbReference type="PROSITE" id="PS50002">
    <property type="entry name" value="SH3"/>
    <property type="match status" value="1"/>
</dbReference>
<feature type="region of interest" description="Disordered" evidence="7">
    <location>
        <begin position="213"/>
        <end position="369"/>
    </location>
</feature>
<feature type="region of interest" description="Disordered" evidence="7">
    <location>
        <begin position="46"/>
        <end position="96"/>
    </location>
</feature>
<evidence type="ECO:0000256" key="7">
    <source>
        <dbReference type="SAM" id="MobiDB-lite"/>
    </source>
</evidence>
<dbReference type="InterPro" id="IPR001849">
    <property type="entry name" value="PH_domain"/>
</dbReference>
<feature type="compositionally biased region" description="Pro residues" evidence="7">
    <location>
        <begin position="264"/>
        <end position="273"/>
    </location>
</feature>
<keyword evidence="3 6" id="KW-0728">SH3 domain</keyword>
<accession>A0A8W8JQR1</accession>
<dbReference type="InterPro" id="IPR036028">
    <property type="entry name" value="SH3-like_dom_sf"/>
</dbReference>
<evidence type="ECO:0000259" key="9">
    <source>
        <dbReference type="PROSITE" id="PS50003"/>
    </source>
</evidence>
<keyword evidence="11" id="KW-1185">Reference proteome</keyword>
<dbReference type="EnsemblMetazoa" id="G20505.2">
    <property type="protein sequence ID" value="G20505.2:cds"/>
    <property type="gene ID" value="G20505"/>
</dbReference>
<dbReference type="Proteomes" id="UP000005408">
    <property type="component" value="Unassembled WGS sequence"/>
</dbReference>
<name>A0A8W8JQR1_MAGGI</name>
<dbReference type="SMART" id="SM00233">
    <property type="entry name" value="PH"/>
    <property type="match status" value="1"/>
</dbReference>
<dbReference type="SUPFAM" id="SSF50729">
    <property type="entry name" value="PH domain-like"/>
    <property type="match status" value="1"/>
</dbReference>
<feature type="compositionally biased region" description="Polar residues" evidence="7">
    <location>
        <begin position="65"/>
        <end position="81"/>
    </location>
</feature>
<keyword evidence="5" id="KW-0597">Phosphoprotein</keyword>
<evidence type="ECO:0008006" key="12">
    <source>
        <dbReference type="Google" id="ProtNLM"/>
    </source>
</evidence>
<dbReference type="GO" id="GO:0005737">
    <property type="term" value="C:cytoplasm"/>
    <property type="evidence" value="ECO:0007669"/>
    <property type="project" value="UniProtKB-SubCell"/>
</dbReference>
<dbReference type="Gene3D" id="6.10.250.220">
    <property type="match status" value="1"/>
</dbReference>
<comment type="similarity">
    <text evidence="2">Belongs to the SKAP family.</text>
</comment>
<dbReference type="PROSITE" id="PS50003">
    <property type="entry name" value="PH_DOMAIN"/>
    <property type="match status" value="1"/>
</dbReference>
<evidence type="ECO:0000313" key="11">
    <source>
        <dbReference type="Proteomes" id="UP000005408"/>
    </source>
</evidence>
<dbReference type="AlphaFoldDB" id="A0A8W8JQR1"/>
<dbReference type="PRINTS" id="PR00452">
    <property type="entry name" value="SH3DOMAIN"/>
</dbReference>
<evidence type="ECO:0000256" key="1">
    <source>
        <dbReference type="ARBA" id="ARBA00004496"/>
    </source>
</evidence>
<dbReference type="GO" id="GO:0005886">
    <property type="term" value="C:plasma membrane"/>
    <property type="evidence" value="ECO:0007669"/>
    <property type="project" value="TreeGrafter"/>
</dbReference>
<protein>
    <recommendedName>
        <fullName evidence="12">Src kinase-associated phosphoprotein 2</fullName>
    </recommendedName>
</protein>
<dbReference type="SMART" id="SM00326">
    <property type="entry name" value="SH3"/>
    <property type="match status" value="1"/>
</dbReference>
<feature type="compositionally biased region" description="Acidic residues" evidence="7">
    <location>
        <begin position="277"/>
        <end position="298"/>
    </location>
</feature>
<dbReference type="CDD" id="cd13266">
    <property type="entry name" value="PH_Skap_family"/>
    <property type="match status" value="1"/>
</dbReference>